<dbReference type="RefSeq" id="WP_147436913.1">
    <property type="nucleotide sequence ID" value="NZ_RCDA01000001.1"/>
</dbReference>
<keyword evidence="3" id="KW-1185">Reference proteome</keyword>
<sequence>MTDPLIRSQPGALLKAAVELLQGGFLPRVMLPLLLGLAAAHSGALVYSLAAPLGTGPQLALSAWWLATSVTAVMALASWLCAVALGLPPAHQRAALLRGVLGVILQSLLQAALAAAITLAALAWLPQLVGGVWDYAHERALDPYTTVPGLELITGLLLYGVIQLLLGAWLWLPMLVLLVRARPGHTLRRARRALYDGGWLDAFFAAPLLLTGALALVDFRLALVGLPLFCLWPALATRAVAESAGNPFQALAGAADR</sequence>
<feature type="transmembrane region" description="Helical" evidence="1">
    <location>
        <begin position="156"/>
        <end position="179"/>
    </location>
</feature>
<keyword evidence="1" id="KW-0812">Transmembrane</keyword>
<keyword evidence="1" id="KW-1133">Transmembrane helix</keyword>
<evidence type="ECO:0000256" key="1">
    <source>
        <dbReference type="SAM" id="Phobius"/>
    </source>
</evidence>
<evidence type="ECO:0000313" key="2">
    <source>
        <dbReference type="EMBL" id="RLK50238.1"/>
    </source>
</evidence>
<proteinExistence type="predicted"/>
<keyword evidence="1" id="KW-0472">Membrane</keyword>
<name>A0A498CCV7_9GAMM</name>
<organism evidence="2 3">
    <name type="scientific">Alkalispirillum mobile</name>
    <dbReference type="NCBI Taxonomy" id="85925"/>
    <lineage>
        <taxon>Bacteria</taxon>
        <taxon>Pseudomonadati</taxon>
        <taxon>Pseudomonadota</taxon>
        <taxon>Gammaproteobacteria</taxon>
        <taxon>Chromatiales</taxon>
        <taxon>Ectothiorhodospiraceae</taxon>
        <taxon>Alkalispirillum</taxon>
    </lineage>
</organism>
<gene>
    <name evidence="2" type="ORF">DFR31_0128</name>
</gene>
<reference evidence="2 3" key="1">
    <citation type="submission" date="2018-10" db="EMBL/GenBank/DDBJ databases">
        <title>Genomic Encyclopedia of Type Strains, Phase IV (KMG-IV): sequencing the most valuable type-strain genomes for metagenomic binning, comparative biology and taxonomic classification.</title>
        <authorList>
            <person name="Goeker M."/>
        </authorList>
    </citation>
    <scope>NUCLEOTIDE SEQUENCE [LARGE SCALE GENOMIC DNA]</scope>
    <source>
        <strain evidence="2 3">DSM 12769</strain>
    </source>
</reference>
<dbReference type="OrthoDB" id="9837705at2"/>
<feature type="transmembrane region" description="Helical" evidence="1">
    <location>
        <begin position="99"/>
        <end position="125"/>
    </location>
</feature>
<dbReference type="Proteomes" id="UP000275461">
    <property type="component" value="Unassembled WGS sequence"/>
</dbReference>
<feature type="transmembrane region" description="Helical" evidence="1">
    <location>
        <begin position="62"/>
        <end position="87"/>
    </location>
</feature>
<dbReference type="AlphaFoldDB" id="A0A498CCV7"/>
<comment type="caution">
    <text evidence="2">The sequence shown here is derived from an EMBL/GenBank/DDBJ whole genome shotgun (WGS) entry which is preliminary data.</text>
</comment>
<feature type="transmembrane region" description="Helical" evidence="1">
    <location>
        <begin position="199"/>
        <end position="217"/>
    </location>
</feature>
<evidence type="ECO:0000313" key="3">
    <source>
        <dbReference type="Proteomes" id="UP000275461"/>
    </source>
</evidence>
<accession>A0A498CCV7</accession>
<dbReference type="EMBL" id="RCDA01000001">
    <property type="protein sequence ID" value="RLK50238.1"/>
    <property type="molecule type" value="Genomic_DNA"/>
</dbReference>
<protein>
    <submittedName>
        <fullName evidence="2">Uncharacterized protein</fullName>
    </submittedName>
</protein>
<feature type="transmembrane region" description="Helical" evidence="1">
    <location>
        <begin position="29"/>
        <end position="50"/>
    </location>
</feature>